<evidence type="ECO:0000313" key="8">
    <source>
        <dbReference type="Proteomes" id="UP000325313"/>
    </source>
</evidence>
<name>A0A5B0LW97_PUCGR</name>
<dbReference type="Gene3D" id="4.10.280.10">
    <property type="entry name" value="Helix-loop-helix DNA-binding domain"/>
    <property type="match status" value="1"/>
</dbReference>
<reference evidence="7 8" key="1">
    <citation type="submission" date="2019-05" db="EMBL/GenBank/DDBJ databases">
        <title>Emergence of the Ug99 lineage of the wheat stem rust pathogen through somatic hybridization.</title>
        <authorList>
            <person name="Li F."/>
            <person name="Upadhyaya N.M."/>
            <person name="Sperschneider J."/>
            <person name="Matny O."/>
            <person name="Nguyen-Phuc H."/>
            <person name="Mago R."/>
            <person name="Raley C."/>
            <person name="Miller M.E."/>
            <person name="Silverstein K.A.T."/>
            <person name="Henningsen E."/>
            <person name="Hirsch C.D."/>
            <person name="Visser B."/>
            <person name="Pretorius Z.A."/>
            <person name="Steffenson B.J."/>
            <person name="Schwessinger B."/>
            <person name="Dodds P.N."/>
            <person name="Figueroa M."/>
        </authorList>
    </citation>
    <scope>NUCLEOTIDE SEQUENCE [LARGE SCALE GENOMIC DNA]</scope>
    <source>
        <strain evidence="7 8">Ug99</strain>
    </source>
</reference>
<feature type="compositionally biased region" description="Polar residues" evidence="5">
    <location>
        <begin position="1"/>
        <end position="13"/>
    </location>
</feature>
<dbReference type="EMBL" id="VDEP01000506">
    <property type="protein sequence ID" value="KAA1068090.1"/>
    <property type="molecule type" value="Genomic_DNA"/>
</dbReference>
<dbReference type="Pfam" id="PF00010">
    <property type="entry name" value="HLH"/>
    <property type="match status" value="1"/>
</dbReference>
<sequence>MSSHPQSVYGHQQHSIEPKRFNGFFSPSATNNNTNTAPSLINPDHFQFNSLFGSHPAQQQPHFNLSSSSSGLQFTDDELIESLIHRQPINNGNHLGEFPHSPQSSSLTQPISFDQITLLDHPAHRHSQPHSHSNPAHHHPIPITTRTAATSPDSDRRRSFSSSVPIEDQQLLLSPSSTNPARSPSTMSSVSRTTTNHQRTFRASRSPNPKPLLNRHPQQAAYPFSPPTSITTTLVDEERSPAISTISVTESSTHHHLSSSQPIGSSFYRPLPSADDATGLPSPLDRMSDELSLSSSLPTRRTFSPHSIIDQQKLVLNEKRRKRRESHNAVERRRRDNINDRITELAGLLPTCLLDTVVTPNESGMMMVVNEEPSQADDSQGLNSASHAKPNKGMILAKSVDYIKHLKHLLELQSQRNTELEAELKRVRSGTEPHQEDPKQQSTEEKVRGGGTGEDEENVKGEEGPGPGGMNEDTSDQIHQWIKIHDQQNDPQNQNESQLEDDNMMMTNGFGQDAVSYRPDHNMAHRHHLSSSSDPTNHHHAHNLSTSEPIKFHEDHYSSSLDHFASPFNHRLGSFENIYYHLQ</sequence>
<evidence type="ECO:0000256" key="3">
    <source>
        <dbReference type="ARBA" id="ARBA00023163"/>
    </source>
</evidence>
<evidence type="ECO:0000256" key="4">
    <source>
        <dbReference type="ARBA" id="ARBA00023242"/>
    </source>
</evidence>
<organism evidence="7 8">
    <name type="scientific">Puccinia graminis f. sp. tritici</name>
    <dbReference type="NCBI Taxonomy" id="56615"/>
    <lineage>
        <taxon>Eukaryota</taxon>
        <taxon>Fungi</taxon>
        <taxon>Dikarya</taxon>
        <taxon>Basidiomycota</taxon>
        <taxon>Pucciniomycotina</taxon>
        <taxon>Pucciniomycetes</taxon>
        <taxon>Pucciniales</taxon>
        <taxon>Pucciniaceae</taxon>
        <taxon>Puccinia</taxon>
    </lineage>
</organism>
<protein>
    <recommendedName>
        <fullName evidence="6">BHLH domain-containing protein</fullName>
    </recommendedName>
</protein>
<evidence type="ECO:0000256" key="1">
    <source>
        <dbReference type="ARBA" id="ARBA00004123"/>
    </source>
</evidence>
<dbReference type="SUPFAM" id="SSF47459">
    <property type="entry name" value="HLH, helix-loop-helix DNA-binding domain"/>
    <property type="match status" value="1"/>
</dbReference>
<proteinExistence type="predicted"/>
<gene>
    <name evidence="7" type="ORF">PGTUg99_013185</name>
</gene>
<feature type="compositionally biased region" description="Basic and acidic residues" evidence="5">
    <location>
        <begin position="421"/>
        <end position="448"/>
    </location>
</feature>
<feature type="compositionally biased region" description="Polar residues" evidence="5">
    <location>
        <begin position="171"/>
        <end position="207"/>
    </location>
</feature>
<keyword evidence="3" id="KW-0804">Transcription</keyword>
<feature type="region of interest" description="Disordered" evidence="5">
    <location>
        <begin position="421"/>
        <end position="474"/>
    </location>
</feature>
<feature type="domain" description="BHLH" evidence="6">
    <location>
        <begin position="322"/>
        <end position="406"/>
    </location>
</feature>
<evidence type="ECO:0000256" key="5">
    <source>
        <dbReference type="SAM" id="MobiDB-lite"/>
    </source>
</evidence>
<keyword evidence="2" id="KW-0805">Transcription regulation</keyword>
<keyword evidence="4" id="KW-0539">Nucleus</keyword>
<dbReference type="GO" id="GO:0000978">
    <property type="term" value="F:RNA polymerase II cis-regulatory region sequence-specific DNA binding"/>
    <property type="evidence" value="ECO:0007669"/>
    <property type="project" value="TreeGrafter"/>
</dbReference>
<feature type="region of interest" description="Disordered" evidence="5">
    <location>
        <begin position="246"/>
        <end position="308"/>
    </location>
</feature>
<feature type="region of interest" description="Disordered" evidence="5">
    <location>
        <begin position="1"/>
        <end position="21"/>
    </location>
</feature>
<dbReference type="SMART" id="SM00353">
    <property type="entry name" value="HLH"/>
    <property type="match status" value="1"/>
</dbReference>
<dbReference type="GO" id="GO:0000981">
    <property type="term" value="F:DNA-binding transcription factor activity, RNA polymerase II-specific"/>
    <property type="evidence" value="ECO:0007669"/>
    <property type="project" value="TreeGrafter"/>
</dbReference>
<dbReference type="Proteomes" id="UP000325313">
    <property type="component" value="Unassembled WGS sequence"/>
</dbReference>
<dbReference type="AlphaFoldDB" id="A0A5B0LW97"/>
<comment type="subcellular location">
    <subcellularLocation>
        <location evidence="1">Nucleus</location>
    </subcellularLocation>
</comment>
<dbReference type="GO" id="GO:0005634">
    <property type="term" value="C:nucleus"/>
    <property type="evidence" value="ECO:0007669"/>
    <property type="project" value="UniProtKB-SubCell"/>
</dbReference>
<dbReference type="PANTHER" id="PTHR46117">
    <property type="entry name" value="FI24210P1"/>
    <property type="match status" value="1"/>
</dbReference>
<dbReference type="PANTHER" id="PTHR46117:SF3">
    <property type="entry name" value="FI24210P1"/>
    <property type="match status" value="1"/>
</dbReference>
<comment type="caution">
    <text evidence="7">The sequence shown here is derived from an EMBL/GenBank/DDBJ whole genome shotgun (WGS) entry which is preliminary data.</text>
</comment>
<dbReference type="InterPro" id="IPR036638">
    <property type="entry name" value="HLH_DNA-bd_sf"/>
</dbReference>
<dbReference type="InterPro" id="IPR011598">
    <property type="entry name" value="bHLH_dom"/>
</dbReference>
<dbReference type="GO" id="GO:0046983">
    <property type="term" value="F:protein dimerization activity"/>
    <property type="evidence" value="ECO:0007669"/>
    <property type="project" value="InterPro"/>
</dbReference>
<evidence type="ECO:0000313" key="7">
    <source>
        <dbReference type="EMBL" id="KAA1068090.1"/>
    </source>
</evidence>
<evidence type="ECO:0000259" key="6">
    <source>
        <dbReference type="PROSITE" id="PS50888"/>
    </source>
</evidence>
<dbReference type="InterPro" id="IPR051732">
    <property type="entry name" value="USF"/>
</dbReference>
<accession>A0A5B0LW97</accession>
<evidence type="ECO:0000256" key="2">
    <source>
        <dbReference type="ARBA" id="ARBA00023015"/>
    </source>
</evidence>
<feature type="compositionally biased region" description="Basic residues" evidence="5">
    <location>
        <begin position="123"/>
        <end position="140"/>
    </location>
</feature>
<dbReference type="PROSITE" id="PS50888">
    <property type="entry name" value="BHLH"/>
    <property type="match status" value="1"/>
</dbReference>
<feature type="region of interest" description="Disordered" evidence="5">
    <location>
        <begin position="123"/>
        <end position="226"/>
    </location>
</feature>